<keyword evidence="5" id="KW-0288">FMN</keyword>
<dbReference type="HOGENOM" id="CLU_038732_5_0_6"/>
<evidence type="ECO:0000256" key="7">
    <source>
        <dbReference type="ARBA" id="ARBA00023002"/>
    </source>
</evidence>
<keyword evidence="8" id="KW-0503">Monooxygenase</keyword>
<keyword evidence="12" id="KW-0223">Dioxygenase</keyword>
<evidence type="ECO:0000256" key="5">
    <source>
        <dbReference type="ARBA" id="ARBA00022643"/>
    </source>
</evidence>
<evidence type="ECO:0000256" key="4">
    <source>
        <dbReference type="ARBA" id="ARBA00022630"/>
    </source>
</evidence>
<evidence type="ECO:0000256" key="1">
    <source>
        <dbReference type="ARBA" id="ARBA00001917"/>
    </source>
</evidence>
<protein>
    <recommendedName>
        <fullName evidence="11">Nitronate monooxygenase</fullName>
    </recommendedName>
    <alternativeName>
        <fullName evidence="9">Propionate 3-nitronate monooxygenase</fullName>
    </alternativeName>
</protein>
<dbReference type="KEGG" id="pmy:Pmen_0562"/>
<keyword evidence="6" id="KW-0547">Nucleotide-binding</keyword>
<organism evidence="12">
    <name type="scientific">Ectopseudomonas mendocina (strain ymp)</name>
    <name type="common">Pseudomonas mendocina</name>
    <dbReference type="NCBI Taxonomy" id="399739"/>
    <lineage>
        <taxon>Bacteria</taxon>
        <taxon>Pseudomonadati</taxon>
        <taxon>Pseudomonadota</taxon>
        <taxon>Gammaproteobacteria</taxon>
        <taxon>Pseudomonadales</taxon>
        <taxon>Pseudomonadaceae</taxon>
        <taxon>Ectopseudomonas</taxon>
    </lineage>
</organism>
<dbReference type="GO" id="GO:0000166">
    <property type="term" value="F:nucleotide binding"/>
    <property type="evidence" value="ECO:0007669"/>
    <property type="project" value="UniProtKB-KW"/>
</dbReference>
<evidence type="ECO:0000256" key="10">
    <source>
        <dbReference type="ARBA" id="ARBA00049401"/>
    </source>
</evidence>
<dbReference type="PANTHER" id="PTHR42747">
    <property type="entry name" value="NITRONATE MONOOXYGENASE-RELATED"/>
    <property type="match status" value="1"/>
</dbReference>
<dbReference type="InterPro" id="IPR013785">
    <property type="entry name" value="Aldolase_TIM"/>
</dbReference>
<dbReference type="Pfam" id="PF03060">
    <property type="entry name" value="NMO"/>
    <property type="match status" value="1"/>
</dbReference>
<evidence type="ECO:0000256" key="8">
    <source>
        <dbReference type="ARBA" id="ARBA00023033"/>
    </source>
</evidence>
<dbReference type="AlphaFoldDB" id="A4XPR6"/>
<dbReference type="EMBL" id="CP000680">
    <property type="protein sequence ID" value="ABP83332.1"/>
    <property type="molecule type" value="Genomic_DNA"/>
</dbReference>
<accession>A4XPR6</accession>
<dbReference type="SUPFAM" id="SSF51412">
    <property type="entry name" value="Inosine monophosphate dehydrogenase (IMPDH)"/>
    <property type="match status" value="1"/>
</dbReference>
<evidence type="ECO:0000313" key="12">
    <source>
        <dbReference type="EMBL" id="ABP83332.1"/>
    </source>
</evidence>
<evidence type="ECO:0000256" key="11">
    <source>
        <dbReference type="ARBA" id="ARBA00067136"/>
    </source>
</evidence>
<dbReference type="STRING" id="399739.Pmen_0562"/>
<evidence type="ECO:0000256" key="3">
    <source>
        <dbReference type="ARBA" id="ARBA00022575"/>
    </source>
</evidence>
<comment type="similarity">
    <text evidence="2">Belongs to the nitronate monooxygenase family. NMO class I subfamily.</text>
</comment>
<evidence type="ECO:0000256" key="2">
    <source>
        <dbReference type="ARBA" id="ARBA00009881"/>
    </source>
</evidence>
<sequence>MPAKSCHLQLQLSGLRLPCSRTRTEKRSMHLTALLDTDLPLIQAPMAGSQDHRLAAAVCQAGGLGSIPCAMLTPAALRQELQAMRELTERPFNLNFFSHVPPEPDAAREAGWREALAPYYDELGVDPASIASGPGRLPFNAEAAALVEEFRPAVVSFHFGLPQPELLERVRRSGAKILSSATTLNEALWLQAQGVDAVIAQGLEAGGHRGHFLDHDLSRQLGTFALLPQLVDALSVPVIAAGGIADARGVAAAMTLGAAGVQVGSAYLLCPEAATGAIHRAALQSPAAHHTALTNLFSGRPARGIVNRLMRELGPISTHAPEFPLATAAIAPLRAAAEAQGSGDFSPLWAGQNVASCRPMPAAELTRELAQGFEAHLG</sequence>
<comment type="catalytic activity">
    <reaction evidence="10">
        <text>3 propionate 3-nitronate + 3 O2 + H2O = 3 3-oxopropanoate + 2 nitrate + nitrite + H2O2 + 3 H(+)</text>
        <dbReference type="Rhea" id="RHEA:57332"/>
        <dbReference type="ChEBI" id="CHEBI:15377"/>
        <dbReference type="ChEBI" id="CHEBI:15378"/>
        <dbReference type="ChEBI" id="CHEBI:15379"/>
        <dbReference type="ChEBI" id="CHEBI:16240"/>
        <dbReference type="ChEBI" id="CHEBI:16301"/>
        <dbReference type="ChEBI" id="CHEBI:17632"/>
        <dbReference type="ChEBI" id="CHEBI:33190"/>
        <dbReference type="ChEBI" id="CHEBI:136067"/>
    </reaction>
</comment>
<keyword evidence="7" id="KW-0560">Oxidoreductase</keyword>
<dbReference type="eggNOG" id="COG2070">
    <property type="taxonomic scope" value="Bacteria"/>
</dbReference>
<dbReference type="FunFam" id="3.20.20.70:FF:000154">
    <property type="entry name" value="Probable nitronate monooxygenase"/>
    <property type="match status" value="1"/>
</dbReference>
<evidence type="ECO:0000256" key="9">
    <source>
        <dbReference type="ARBA" id="ARBA00031155"/>
    </source>
</evidence>
<dbReference type="Gene3D" id="3.20.20.70">
    <property type="entry name" value="Aldolase class I"/>
    <property type="match status" value="1"/>
</dbReference>
<dbReference type="GO" id="GO:0051213">
    <property type="term" value="F:dioxygenase activity"/>
    <property type="evidence" value="ECO:0007669"/>
    <property type="project" value="UniProtKB-KW"/>
</dbReference>
<reference evidence="12" key="1">
    <citation type="submission" date="2007-04" db="EMBL/GenBank/DDBJ databases">
        <title>Complete sequence of Pseudomonas mendocina ymp.</title>
        <authorList>
            <consortium name="US DOE Joint Genome Institute"/>
            <person name="Copeland A."/>
            <person name="Lucas S."/>
            <person name="Lapidus A."/>
            <person name="Barry K."/>
            <person name="Glavina del Rio T."/>
            <person name="Dalin E."/>
            <person name="Tice H."/>
            <person name="Pitluck S."/>
            <person name="Kiss H."/>
            <person name="Brettin T."/>
            <person name="Detter J.C."/>
            <person name="Bruce D."/>
            <person name="Han C."/>
            <person name="Schmutz J."/>
            <person name="Larimer F."/>
            <person name="Land M."/>
            <person name="Hauser L."/>
            <person name="Kyrpides N."/>
            <person name="Mikhailova N."/>
            <person name="Hersman L."/>
            <person name="Dubois J."/>
            <person name="Maurice P."/>
            <person name="Richardson P."/>
        </authorList>
    </citation>
    <scope>NUCLEOTIDE SEQUENCE [LARGE SCALE GENOMIC DNA]</scope>
    <source>
        <strain evidence="12">Ymp</strain>
    </source>
</reference>
<gene>
    <name evidence="12" type="ordered locus">Pmen_0562</name>
</gene>
<comment type="cofactor">
    <cofactor evidence="1">
        <name>FMN</name>
        <dbReference type="ChEBI" id="CHEBI:58210"/>
    </cofactor>
</comment>
<proteinExistence type="inferred from homology"/>
<keyword evidence="4" id="KW-0285">Flavoprotein</keyword>
<keyword evidence="3" id="KW-0216">Detoxification</keyword>
<dbReference type="CDD" id="cd04730">
    <property type="entry name" value="NPD_like"/>
    <property type="match status" value="1"/>
</dbReference>
<dbReference type="GO" id="GO:0018580">
    <property type="term" value="F:nitronate monooxygenase activity"/>
    <property type="evidence" value="ECO:0007669"/>
    <property type="project" value="InterPro"/>
</dbReference>
<evidence type="ECO:0000256" key="6">
    <source>
        <dbReference type="ARBA" id="ARBA00022741"/>
    </source>
</evidence>
<dbReference type="GO" id="GO:0009636">
    <property type="term" value="P:response to toxic substance"/>
    <property type="evidence" value="ECO:0007669"/>
    <property type="project" value="UniProtKB-KW"/>
</dbReference>
<dbReference type="PANTHER" id="PTHR42747:SF3">
    <property type="entry name" value="NITRONATE MONOOXYGENASE-RELATED"/>
    <property type="match status" value="1"/>
</dbReference>
<dbReference type="InterPro" id="IPR004136">
    <property type="entry name" value="NMO"/>
</dbReference>
<name>A4XPR6_ECTM1</name>